<evidence type="ECO:0000256" key="5">
    <source>
        <dbReference type="ARBA" id="ARBA00022989"/>
    </source>
</evidence>
<dbReference type="Proteomes" id="UP001597168">
    <property type="component" value="Unassembled WGS sequence"/>
</dbReference>
<evidence type="ECO:0000256" key="4">
    <source>
        <dbReference type="ARBA" id="ARBA00022692"/>
    </source>
</evidence>
<proteinExistence type="inferred from homology"/>
<dbReference type="PANTHER" id="PTHR43744">
    <property type="entry name" value="ABC TRANSPORTER PERMEASE PROTEIN MG189-RELATED-RELATED"/>
    <property type="match status" value="1"/>
</dbReference>
<reference evidence="11" key="1">
    <citation type="journal article" date="2019" name="Int. J. Syst. Evol. Microbiol.">
        <title>The Global Catalogue of Microorganisms (GCM) 10K type strain sequencing project: providing services to taxonomists for standard genome sequencing and annotation.</title>
        <authorList>
            <consortium name="The Broad Institute Genomics Platform"/>
            <consortium name="The Broad Institute Genome Sequencing Center for Infectious Disease"/>
            <person name="Wu L."/>
            <person name="Ma J."/>
        </authorList>
    </citation>
    <scope>NUCLEOTIDE SEQUENCE [LARGE SCALE GENOMIC DNA]</scope>
    <source>
        <strain evidence="11">CCUG 60214</strain>
    </source>
</reference>
<keyword evidence="4 7" id="KW-0812">Transmembrane</keyword>
<dbReference type="PROSITE" id="PS50928">
    <property type="entry name" value="ABC_TM1"/>
    <property type="match status" value="1"/>
</dbReference>
<comment type="similarity">
    <text evidence="7">Belongs to the binding-protein-dependent transport system permease family.</text>
</comment>
<dbReference type="PANTHER" id="PTHR43744:SF9">
    <property type="entry name" value="POLYGALACTURONAN_RHAMNOGALACTURONAN TRANSPORT SYSTEM PERMEASE PROTEIN YTCP"/>
    <property type="match status" value="1"/>
</dbReference>
<dbReference type="InterPro" id="IPR035906">
    <property type="entry name" value="MetI-like_sf"/>
</dbReference>
<keyword evidence="5 7" id="KW-1133">Transmembrane helix</keyword>
<evidence type="ECO:0000256" key="3">
    <source>
        <dbReference type="ARBA" id="ARBA00022475"/>
    </source>
</evidence>
<feature type="transmembrane region" description="Helical" evidence="7">
    <location>
        <begin position="90"/>
        <end position="115"/>
    </location>
</feature>
<evidence type="ECO:0000313" key="10">
    <source>
        <dbReference type="EMBL" id="MFD1148864.1"/>
    </source>
</evidence>
<dbReference type="Pfam" id="PF00528">
    <property type="entry name" value="BPD_transp_1"/>
    <property type="match status" value="1"/>
</dbReference>
<comment type="caution">
    <text evidence="10">The sequence shown here is derived from an EMBL/GenBank/DDBJ whole genome shotgun (WGS) entry which is preliminary data.</text>
</comment>
<dbReference type="EMBL" id="JBHTLK010000080">
    <property type="protein sequence ID" value="MFD1148864.1"/>
    <property type="molecule type" value="Genomic_DNA"/>
</dbReference>
<evidence type="ECO:0000259" key="9">
    <source>
        <dbReference type="PROSITE" id="PS50928"/>
    </source>
</evidence>
<protein>
    <submittedName>
        <fullName evidence="10">Carbohydrate ABC transporter permease</fullName>
    </submittedName>
</protein>
<feature type="transmembrane region" description="Helical" evidence="7">
    <location>
        <begin position="276"/>
        <end position="297"/>
    </location>
</feature>
<dbReference type="SUPFAM" id="SSF161098">
    <property type="entry name" value="MetI-like"/>
    <property type="match status" value="1"/>
</dbReference>
<keyword evidence="11" id="KW-1185">Reference proteome</keyword>
<keyword evidence="6 7" id="KW-0472">Membrane</keyword>
<dbReference type="Gene3D" id="1.10.3720.10">
    <property type="entry name" value="MetI-like"/>
    <property type="match status" value="1"/>
</dbReference>
<evidence type="ECO:0000256" key="2">
    <source>
        <dbReference type="ARBA" id="ARBA00022448"/>
    </source>
</evidence>
<evidence type="ECO:0000256" key="1">
    <source>
        <dbReference type="ARBA" id="ARBA00004651"/>
    </source>
</evidence>
<evidence type="ECO:0000313" key="11">
    <source>
        <dbReference type="Proteomes" id="UP001597168"/>
    </source>
</evidence>
<dbReference type="InterPro" id="IPR000515">
    <property type="entry name" value="MetI-like"/>
</dbReference>
<keyword evidence="3" id="KW-1003">Cell membrane</keyword>
<feature type="domain" description="ABC transmembrane type-1" evidence="9">
    <location>
        <begin position="91"/>
        <end position="291"/>
    </location>
</feature>
<comment type="subcellular location">
    <subcellularLocation>
        <location evidence="1 7">Cell membrane</location>
        <topology evidence="1 7">Multi-pass membrane protein</topology>
    </subcellularLocation>
</comment>
<name>A0ABW3QVX5_9PSEU</name>
<evidence type="ECO:0000256" key="6">
    <source>
        <dbReference type="ARBA" id="ARBA00023136"/>
    </source>
</evidence>
<feature type="transmembrane region" description="Helical" evidence="7">
    <location>
        <begin position="154"/>
        <end position="174"/>
    </location>
</feature>
<feature type="transmembrane region" description="Helical" evidence="7">
    <location>
        <begin position="127"/>
        <end position="148"/>
    </location>
</feature>
<evidence type="ECO:0000256" key="7">
    <source>
        <dbReference type="RuleBase" id="RU363032"/>
    </source>
</evidence>
<gene>
    <name evidence="10" type="ORF">ACFQ3T_17175</name>
</gene>
<sequence>MTTAVARRNPARRGRRPVWDEPPTRIGQAAKGVLVALVLLAVLFPLWVVVVTSVSPAATITAAGGLVIVPDGFSLGAYEELLSGGVVTRSVVVSTGVTVIGTVFSTVVTLLAAYGLSRPGSFAHRPLLFLVLLTFLFGPGLIPTYLLVNSLGLLDTYAALILPGAVAAFNLVVLRSFFMNLPREVIDSARIDGASEFGVLTRIVLPLSKGVTAVIALFYGVGYWNAFFNAFLYLNSNDKWPLQMVLRTYVLQGQPIPGASPADSTLTGAGGVVATLAIKMAVIVLAVVPVLVIYPFVQKHFTKGVIVGAIKG</sequence>
<dbReference type="RefSeq" id="WP_380724279.1">
    <property type="nucleotide sequence ID" value="NZ_JBHTLK010000080.1"/>
</dbReference>
<accession>A0ABW3QVX5</accession>
<evidence type="ECO:0000256" key="8">
    <source>
        <dbReference type="SAM" id="MobiDB-lite"/>
    </source>
</evidence>
<feature type="transmembrane region" description="Helical" evidence="7">
    <location>
        <begin position="29"/>
        <end position="50"/>
    </location>
</feature>
<dbReference type="CDD" id="cd06261">
    <property type="entry name" value="TM_PBP2"/>
    <property type="match status" value="1"/>
</dbReference>
<feature type="transmembrane region" description="Helical" evidence="7">
    <location>
        <begin position="211"/>
        <end position="234"/>
    </location>
</feature>
<organism evidence="10 11">
    <name type="scientific">Saccharothrix hoggarensis</name>
    <dbReference type="NCBI Taxonomy" id="913853"/>
    <lineage>
        <taxon>Bacteria</taxon>
        <taxon>Bacillati</taxon>
        <taxon>Actinomycetota</taxon>
        <taxon>Actinomycetes</taxon>
        <taxon>Pseudonocardiales</taxon>
        <taxon>Pseudonocardiaceae</taxon>
        <taxon>Saccharothrix</taxon>
    </lineage>
</organism>
<feature type="region of interest" description="Disordered" evidence="8">
    <location>
        <begin position="1"/>
        <end position="20"/>
    </location>
</feature>
<keyword evidence="2 7" id="KW-0813">Transport</keyword>